<dbReference type="SFLD" id="SFLDG01129">
    <property type="entry name" value="C1.5:_HAD__Beta-PGM__Phosphata"/>
    <property type="match status" value="1"/>
</dbReference>
<dbReference type="RefSeq" id="WP_060624014.1">
    <property type="nucleotide sequence ID" value="NZ_LCZJ02000023.1"/>
</dbReference>
<dbReference type="InterPro" id="IPR052550">
    <property type="entry name" value="Pyrimidine_5'-ntase_YjjG"/>
</dbReference>
<reference evidence="1 2" key="1">
    <citation type="journal article" date="2015" name="Int. Biodeterior. Biodegradation">
        <title>Physiological and genetic screening methods for the isolation of methyl tert-butyl ether-degrading bacteria for bioremediation purposes.</title>
        <authorList>
            <person name="Guisado I.M."/>
            <person name="Purswani J."/>
            <person name="Gonzalez Lopez J."/>
            <person name="Pozo C."/>
        </authorList>
    </citation>
    <scope>NUCLEOTIDE SEQUENCE [LARGE SCALE GENOMIC DNA]</scope>
    <source>
        <strain evidence="1 2">SH7</strain>
    </source>
</reference>
<dbReference type="InterPro" id="IPR023198">
    <property type="entry name" value="PGP-like_dom2"/>
</dbReference>
<dbReference type="PANTHER" id="PTHR47478">
    <property type="match status" value="1"/>
</dbReference>
<keyword evidence="1" id="KW-0378">Hydrolase</keyword>
<dbReference type="SUPFAM" id="SSF56784">
    <property type="entry name" value="HAD-like"/>
    <property type="match status" value="1"/>
</dbReference>
<dbReference type="NCBIfam" id="TIGR01549">
    <property type="entry name" value="HAD-SF-IA-v1"/>
    <property type="match status" value="1"/>
</dbReference>
<dbReference type="Gene3D" id="1.10.150.240">
    <property type="entry name" value="Putative phosphatase, domain 2"/>
    <property type="match status" value="1"/>
</dbReference>
<dbReference type="PANTHER" id="PTHR47478:SF1">
    <property type="entry name" value="PYRIMIDINE 5'-NUCLEOTIDASE YJJG"/>
    <property type="match status" value="1"/>
</dbReference>
<dbReference type="Gene3D" id="3.40.50.1000">
    <property type="entry name" value="HAD superfamily/HAD-like"/>
    <property type="match status" value="1"/>
</dbReference>
<dbReference type="PRINTS" id="PR00413">
    <property type="entry name" value="HADHALOGNASE"/>
</dbReference>
<protein>
    <submittedName>
        <fullName evidence="1">HAD family hydrolase</fullName>
    </submittedName>
</protein>
<dbReference type="GO" id="GO:0016787">
    <property type="term" value="F:hydrolase activity"/>
    <property type="evidence" value="ECO:0007669"/>
    <property type="project" value="UniProtKB-KW"/>
</dbReference>
<accession>A0A0W1AXP9</accession>
<dbReference type="EMBL" id="LCZJ02000023">
    <property type="protein sequence ID" value="KTD86108.1"/>
    <property type="molecule type" value="Genomic_DNA"/>
</dbReference>
<dbReference type="Proteomes" id="UP000054709">
    <property type="component" value="Unassembled WGS sequence"/>
</dbReference>
<dbReference type="SFLD" id="SFLDS00003">
    <property type="entry name" value="Haloacid_Dehalogenase"/>
    <property type="match status" value="1"/>
</dbReference>
<comment type="caution">
    <text evidence="1">The sequence shown here is derived from an EMBL/GenBank/DDBJ whole genome shotgun (WGS) entry which is preliminary data.</text>
</comment>
<evidence type="ECO:0000313" key="1">
    <source>
        <dbReference type="EMBL" id="KTD86108.1"/>
    </source>
</evidence>
<name>A0A0W1AXP9_9BACL</name>
<dbReference type="InterPro" id="IPR006439">
    <property type="entry name" value="HAD-SF_hydro_IA"/>
</dbReference>
<gene>
    <name evidence="1" type="ORF">UQ64_16710</name>
</gene>
<organism evidence="1 2">
    <name type="scientific">Paenibacillus etheri</name>
    <dbReference type="NCBI Taxonomy" id="1306852"/>
    <lineage>
        <taxon>Bacteria</taxon>
        <taxon>Bacillati</taxon>
        <taxon>Bacillota</taxon>
        <taxon>Bacilli</taxon>
        <taxon>Bacillales</taxon>
        <taxon>Paenibacillaceae</taxon>
        <taxon>Paenibacillus</taxon>
    </lineage>
</organism>
<keyword evidence="2" id="KW-1185">Reference proteome</keyword>
<dbReference type="AlphaFoldDB" id="A0A0W1AXP9"/>
<dbReference type="InterPro" id="IPR036412">
    <property type="entry name" value="HAD-like_sf"/>
</dbReference>
<dbReference type="OrthoDB" id="9802350at2"/>
<dbReference type="InterPro" id="IPR041492">
    <property type="entry name" value="HAD_2"/>
</dbReference>
<dbReference type="InterPro" id="IPR023214">
    <property type="entry name" value="HAD_sf"/>
</dbReference>
<sequence>MYKAIIFDLDNTLINYSACEIEAMKRTCNDHKLFVEDIDAWSLFYGEFSGHNFRHWMNFVSGGEVKTIGEVLRYSFRDTLNLEELFHSKLSDTYWDYFCNSCYFEEGAEQILSSFKDKYDMGIITNGISEAQRKRLQAGKIYEMFRSIMISDEVGIRKPNKEIFEMALKDLQLSNHEVLFVGDSLQDDYHGAVNSEIDFCYYNRQNIEVPNHLKPNYIISSLSELVDVVGL</sequence>
<dbReference type="Pfam" id="PF13419">
    <property type="entry name" value="HAD_2"/>
    <property type="match status" value="1"/>
</dbReference>
<evidence type="ECO:0000313" key="2">
    <source>
        <dbReference type="Proteomes" id="UP000054709"/>
    </source>
</evidence>
<proteinExistence type="predicted"/>